<keyword evidence="14" id="KW-1185">Reference proteome</keyword>
<feature type="binding site" evidence="9">
    <location>
        <position position="311"/>
    </location>
    <ligand>
        <name>S-adenosyl-L-methionine</name>
        <dbReference type="ChEBI" id="CHEBI:59789"/>
    </ligand>
</feature>
<evidence type="ECO:0000313" key="13">
    <source>
        <dbReference type="EMBL" id="MEL0630084.1"/>
    </source>
</evidence>
<feature type="binding site" evidence="9">
    <location>
        <position position="92"/>
    </location>
    <ligand>
        <name>[4Fe-4S] cluster</name>
        <dbReference type="ChEBI" id="CHEBI:49883"/>
    </ligand>
</feature>
<feature type="binding site" evidence="9 10">
    <location>
        <position position="327"/>
    </location>
    <ligand>
        <name>S-adenosyl-L-methionine</name>
        <dbReference type="ChEBI" id="CHEBI:59789"/>
    </ligand>
</feature>
<dbReference type="PROSITE" id="PS01230">
    <property type="entry name" value="TRMA_1"/>
    <property type="match status" value="1"/>
</dbReference>
<dbReference type="Gene3D" id="2.40.50.140">
    <property type="entry name" value="Nucleic acid-binding proteins"/>
    <property type="match status" value="1"/>
</dbReference>
<comment type="catalytic activity">
    <reaction evidence="9">
        <text>uridine(1939) in 23S rRNA + S-adenosyl-L-methionine = 5-methyluridine(1939) in 23S rRNA + S-adenosyl-L-homocysteine + H(+)</text>
        <dbReference type="Rhea" id="RHEA:42908"/>
        <dbReference type="Rhea" id="RHEA-COMP:10278"/>
        <dbReference type="Rhea" id="RHEA-COMP:10279"/>
        <dbReference type="ChEBI" id="CHEBI:15378"/>
        <dbReference type="ChEBI" id="CHEBI:57856"/>
        <dbReference type="ChEBI" id="CHEBI:59789"/>
        <dbReference type="ChEBI" id="CHEBI:65315"/>
        <dbReference type="ChEBI" id="CHEBI:74447"/>
        <dbReference type="EC" id="2.1.1.190"/>
    </reaction>
</comment>
<dbReference type="PROSITE" id="PS50926">
    <property type="entry name" value="TRAM"/>
    <property type="match status" value="1"/>
</dbReference>
<dbReference type="PROSITE" id="PS51687">
    <property type="entry name" value="SAM_MT_RNA_M5U"/>
    <property type="match status" value="1"/>
</dbReference>
<feature type="binding site" evidence="9">
    <location>
        <position position="83"/>
    </location>
    <ligand>
        <name>[4Fe-4S] cluster</name>
        <dbReference type="ChEBI" id="CHEBI:49883"/>
    </ligand>
</feature>
<feature type="binding site" evidence="9">
    <location>
        <position position="354"/>
    </location>
    <ligand>
        <name>S-adenosyl-L-methionine</name>
        <dbReference type="ChEBI" id="CHEBI:59789"/>
    </ligand>
</feature>
<dbReference type="SUPFAM" id="SSF53335">
    <property type="entry name" value="S-adenosyl-L-methionine-dependent methyltransferases"/>
    <property type="match status" value="1"/>
</dbReference>
<protein>
    <recommendedName>
        <fullName evidence="9">23S rRNA (uracil(1939)-C(5))-methyltransferase RlmD</fullName>
        <ecNumber evidence="9">2.1.1.190</ecNumber>
    </recommendedName>
    <alternativeName>
        <fullName evidence="9">23S rRNA(m5U1939)-methyltransferase</fullName>
    </alternativeName>
</protein>
<feature type="binding site" evidence="9 10">
    <location>
        <position position="277"/>
    </location>
    <ligand>
        <name>S-adenosyl-L-methionine</name>
        <dbReference type="ChEBI" id="CHEBI:59789"/>
    </ligand>
</feature>
<feature type="binding site" evidence="9">
    <location>
        <position position="171"/>
    </location>
    <ligand>
        <name>[4Fe-4S] cluster</name>
        <dbReference type="ChEBI" id="CHEBI:49883"/>
    </ligand>
</feature>
<evidence type="ECO:0000256" key="8">
    <source>
        <dbReference type="ARBA" id="ARBA00023014"/>
    </source>
</evidence>
<name>A0ABU9GRY2_9GAMM</name>
<evidence type="ECO:0000256" key="11">
    <source>
        <dbReference type="PROSITE-ProRule" id="PRU10015"/>
    </source>
</evidence>
<dbReference type="RefSeq" id="WP_341598214.1">
    <property type="nucleotide sequence ID" value="NZ_JBAKAZ010000040.1"/>
</dbReference>
<evidence type="ECO:0000313" key="14">
    <source>
        <dbReference type="Proteomes" id="UP001369082"/>
    </source>
</evidence>
<reference evidence="13 14" key="1">
    <citation type="submission" date="2024-02" db="EMBL/GenBank/DDBJ databases">
        <title>Bacteria isolated from the canopy kelp, Nereocystis luetkeana.</title>
        <authorList>
            <person name="Pfister C.A."/>
            <person name="Younker I.T."/>
            <person name="Light S.H."/>
        </authorList>
    </citation>
    <scope>NUCLEOTIDE SEQUENCE [LARGE SCALE GENOMIC DNA]</scope>
    <source>
        <strain evidence="13 14">TI.1.05</strain>
    </source>
</reference>
<sequence length="448" mass="50573">MAQFFKASSTNKQHNKIIKQCVIEKLDHQGRGMLFHQNKPMFVEGGLVGEVVDVSVDENKKRYKKASILKIQRKSDLRVEPECKHYQECGGCHLQHIEQATQIEVKQQGLSDLFARFAKHRPSQLEATLTSDAWHYRRCARFGVIYDRKTKKVQMGFRRSASSQLINQEMCLVLKEELSDLILPIKSLLNSLQGKMDLGHIELLKADNTIAVLLRHLKPLSKQDIGLIQEFANVHALQFYAQSNPTTISCLTEQSQLSYTLPEQDCTFEFNIDDFVQVNGAVNEKMVQQAINWLELSSTDCVLDLFCGLGNFSLPIAKQVEKVVAVEGVQKMVQRGTDNAQKSHLNNIQFFQADLSDLNSLKADWAKQSYNKILLDPARAGAAECMDFVANQKPSHIVYVSCDPVTLARDSALLLAKGYKLTKLGLIDMFPQTAHMESMALFTKISHN</sequence>
<feature type="binding site" evidence="9">
    <location>
        <position position="89"/>
    </location>
    <ligand>
        <name>[4Fe-4S] cluster</name>
        <dbReference type="ChEBI" id="CHEBI:49883"/>
    </ligand>
</feature>
<evidence type="ECO:0000256" key="6">
    <source>
        <dbReference type="ARBA" id="ARBA00022723"/>
    </source>
</evidence>
<evidence type="ECO:0000256" key="1">
    <source>
        <dbReference type="ARBA" id="ARBA00022485"/>
    </source>
</evidence>
<dbReference type="PROSITE" id="PS01231">
    <property type="entry name" value="TRMA_2"/>
    <property type="match status" value="1"/>
</dbReference>
<dbReference type="GO" id="GO:0008168">
    <property type="term" value="F:methyltransferase activity"/>
    <property type="evidence" value="ECO:0007669"/>
    <property type="project" value="UniProtKB-KW"/>
</dbReference>
<dbReference type="InterPro" id="IPR030391">
    <property type="entry name" value="MeTrfase_TrmA_CS"/>
</dbReference>
<dbReference type="HAMAP" id="MF_01010">
    <property type="entry name" value="23SrRNA_methyltr_RlmD"/>
    <property type="match status" value="1"/>
</dbReference>
<dbReference type="Proteomes" id="UP001369082">
    <property type="component" value="Unassembled WGS sequence"/>
</dbReference>
<feature type="active site" evidence="11">
    <location>
        <position position="402"/>
    </location>
</feature>
<dbReference type="Pfam" id="PF05958">
    <property type="entry name" value="tRNA_U5-meth_tr"/>
    <property type="match status" value="1"/>
</dbReference>
<comment type="caution">
    <text evidence="13">The sequence shown here is derived from an EMBL/GenBank/DDBJ whole genome shotgun (WGS) entry which is preliminary data.</text>
</comment>
<feature type="binding site" evidence="9 10">
    <location>
        <position position="306"/>
    </location>
    <ligand>
        <name>S-adenosyl-L-methionine</name>
        <dbReference type="ChEBI" id="CHEBI:59789"/>
    </ligand>
</feature>
<proteinExistence type="inferred from homology"/>
<evidence type="ECO:0000256" key="5">
    <source>
        <dbReference type="ARBA" id="ARBA00022691"/>
    </source>
</evidence>
<organism evidence="13 14">
    <name type="scientific">Psychromonas aquatilis</name>
    <dbReference type="NCBI Taxonomy" id="2005072"/>
    <lineage>
        <taxon>Bacteria</taxon>
        <taxon>Pseudomonadati</taxon>
        <taxon>Pseudomonadota</taxon>
        <taxon>Gammaproteobacteria</taxon>
        <taxon>Alteromonadales</taxon>
        <taxon>Psychromonadaceae</taxon>
        <taxon>Psychromonas</taxon>
    </lineage>
</organism>
<dbReference type="InterPro" id="IPR010280">
    <property type="entry name" value="U5_MeTrfase_fam"/>
</dbReference>
<keyword evidence="3 9" id="KW-0489">Methyltransferase</keyword>
<keyword evidence="6 9" id="KW-0479">Metal-binding</keyword>
<dbReference type="EMBL" id="JBAKAZ010000040">
    <property type="protein sequence ID" value="MEL0630084.1"/>
    <property type="molecule type" value="Genomic_DNA"/>
</dbReference>
<dbReference type="InterPro" id="IPR001566">
    <property type="entry name" value="23S_rRNA_MeTrfase_RlmD"/>
</dbReference>
<keyword evidence="8 9" id="KW-0411">Iron-sulfur</keyword>
<dbReference type="CDD" id="cd02440">
    <property type="entry name" value="AdoMet_MTases"/>
    <property type="match status" value="1"/>
</dbReference>
<dbReference type="Gene3D" id="2.40.50.1070">
    <property type="match status" value="1"/>
</dbReference>
<evidence type="ECO:0000256" key="4">
    <source>
        <dbReference type="ARBA" id="ARBA00022679"/>
    </source>
</evidence>
<dbReference type="Gene3D" id="3.40.50.150">
    <property type="entry name" value="Vaccinia Virus protein VP39"/>
    <property type="match status" value="1"/>
</dbReference>
<dbReference type="InterPro" id="IPR012340">
    <property type="entry name" value="NA-bd_OB-fold"/>
</dbReference>
<evidence type="ECO:0000256" key="2">
    <source>
        <dbReference type="ARBA" id="ARBA00022552"/>
    </source>
</evidence>
<comment type="similarity">
    <text evidence="9">Belongs to the class I-like SAM-binding methyltransferase superfamily. RNA M5U methyltransferase family. RlmD subfamily.</text>
</comment>
<dbReference type="PANTHER" id="PTHR11061">
    <property type="entry name" value="RNA M5U METHYLTRANSFERASE"/>
    <property type="match status" value="1"/>
</dbReference>
<accession>A0ABU9GRY2</accession>
<evidence type="ECO:0000259" key="12">
    <source>
        <dbReference type="PROSITE" id="PS50926"/>
    </source>
</evidence>
<gene>
    <name evidence="9 13" type="primary">rlmD</name>
    <name evidence="13" type="ORF">V6256_10760</name>
</gene>
<keyword evidence="1 9" id="KW-0004">4Fe-4S</keyword>
<dbReference type="NCBIfam" id="NF009639">
    <property type="entry name" value="PRK13168.1"/>
    <property type="match status" value="1"/>
</dbReference>
<evidence type="ECO:0000256" key="3">
    <source>
        <dbReference type="ARBA" id="ARBA00022603"/>
    </source>
</evidence>
<keyword evidence="7 9" id="KW-0408">Iron</keyword>
<evidence type="ECO:0000256" key="7">
    <source>
        <dbReference type="ARBA" id="ARBA00023004"/>
    </source>
</evidence>
<keyword evidence="5 9" id="KW-0949">S-adenosyl-L-methionine</keyword>
<evidence type="ECO:0000256" key="10">
    <source>
        <dbReference type="PROSITE-ProRule" id="PRU01024"/>
    </source>
</evidence>
<feature type="domain" description="TRAM" evidence="12">
    <location>
        <begin position="11"/>
        <end position="70"/>
    </location>
</feature>
<dbReference type="GO" id="GO:0032259">
    <property type="term" value="P:methylation"/>
    <property type="evidence" value="ECO:0007669"/>
    <property type="project" value="UniProtKB-KW"/>
</dbReference>
<feature type="binding site" evidence="9 10">
    <location>
        <position position="376"/>
    </location>
    <ligand>
        <name>S-adenosyl-L-methionine</name>
        <dbReference type="ChEBI" id="CHEBI:59789"/>
    </ligand>
</feature>
<dbReference type="NCBIfam" id="TIGR00479">
    <property type="entry name" value="rumA"/>
    <property type="match status" value="1"/>
</dbReference>
<dbReference type="SUPFAM" id="SSF50249">
    <property type="entry name" value="Nucleic acid-binding proteins"/>
    <property type="match status" value="1"/>
</dbReference>
<feature type="active site" description="Nucleophile" evidence="9 10">
    <location>
        <position position="402"/>
    </location>
</feature>
<keyword evidence="2 9" id="KW-0698">rRNA processing</keyword>
<dbReference type="PANTHER" id="PTHR11061:SF49">
    <property type="entry name" value="23S RRNA (URACIL(1939)-C(5))-METHYLTRANSFERASE RLMD"/>
    <property type="match status" value="1"/>
</dbReference>
<dbReference type="InterPro" id="IPR002792">
    <property type="entry name" value="TRAM_dom"/>
</dbReference>
<dbReference type="InterPro" id="IPR030390">
    <property type="entry name" value="MeTrfase_TrmA_AS"/>
</dbReference>
<dbReference type="InterPro" id="IPR029063">
    <property type="entry name" value="SAM-dependent_MTases_sf"/>
</dbReference>
<evidence type="ECO:0000256" key="9">
    <source>
        <dbReference type="HAMAP-Rule" id="MF_01010"/>
    </source>
</evidence>
<dbReference type="EC" id="2.1.1.190" evidence="9"/>
<comment type="function">
    <text evidence="9">Catalyzes the formation of 5-methyl-uridine at position 1939 (m5U1939) in 23S rRNA.</text>
</comment>
<keyword evidence="4 9" id="KW-0808">Transferase</keyword>